<dbReference type="EMBL" id="QGLE01000008">
    <property type="protein sequence ID" value="PWR21207.1"/>
    <property type="molecule type" value="Genomic_DNA"/>
</dbReference>
<name>A0A317E291_9PROT</name>
<accession>A0A317E291</accession>
<organism evidence="1 2">
    <name type="scientific">Zavarzinia aquatilis</name>
    <dbReference type="NCBI Taxonomy" id="2211142"/>
    <lineage>
        <taxon>Bacteria</taxon>
        <taxon>Pseudomonadati</taxon>
        <taxon>Pseudomonadota</taxon>
        <taxon>Alphaproteobacteria</taxon>
        <taxon>Rhodospirillales</taxon>
        <taxon>Zavarziniaceae</taxon>
        <taxon>Zavarzinia</taxon>
    </lineage>
</organism>
<dbReference type="OrthoDB" id="9815222at2"/>
<gene>
    <name evidence="1" type="ORF">DKG74_14470</name>
</gene>
<dbReference type="RefSeq" id="WP_109906884.1">
    <property type="nucleotide sequence ID" value="NZ_QGLE01000008.1"/>
</dbReference>
<keyword evidence="2" id="KW-1185">Reference proteome</keyword>
<dbReference type="AlphaFoldDB" id="A0A317E291"/>
<proteinExistence type="predicted"/>
<protein>
    <submittedName>
        <fullName evidence="1">Uncharacterized protein</fullName>
    </submittedName>
</protein>
<reference evidence="1 2" key="1">
    <citation type="submission" date="2018-05" db="EMBL/GenBank/DDBJ databases">
        <title>Zavarzinia sp. HR-AS.</title>
        <authorList>
            <person name="Lee Y."/>
            <person name="Jeon C.O."/>
        </authorList>
    </citation>
    <scope>NUCLEOTIDE SEQUENCE [LARGE SCALE GENOMIC DNA]</scope>
    <source>
        <strain evidence="1 2">HR-AS</strain>
    </source>
</reference>
<dbReference type="Proteomes" id="UP000245461">
    <property type="component" value="Unassembled WGS sequence"/>
</dbReference>
<comment type="caution">
    <text evidence="1">The sequence shown here is derived from an EMBL/GenBank/DDBJ whole genome shotgun (WGS) entry which is preliminary data.</text>
</comment>
<sequence length="140" mass="14915">MEIATHFPAFLFLAEGSKQAMQLNAAYREKTASGNMECNQRWEKRHTFAALDGKGAVTCGYADLRQKDASVLIGIASPYCPPQVHDWGGQARVLAADGGPLGTVQAALNPNRSGLLRAQVATDVAKIDITYLGPDDLIGA</sequence>
<evidence type="ECO:0000313" key="2">
    <source>
        <dbReference type="Proteomes" id="UP000245461"/>
    </source>
</evidence>
<evidence type="ECO:0000313" key="1">
    <source>
        <dbReference type="EMBL" id="PWR21207.1"/>
    </source>
</evidence>